<evidence type="ECO:0000313" key="2">
    <source>
        <dbReference type="EMBL" id="EXU97763.1"/>
    </source>
</evidence>
<evidence type="ECO:0000256" key="1">
    <source>
        <dbReference type="SAM" id="MobiDB-lite"/>
    </source>
</evidence>
<gene>
    <name evidence="2" type="ORF">X797_009147</name>
</gene>
<feature type="compositionally biased region" description="Polar residues" evidence="1">
    <location>
        <begin position="7"/>
        <end position="25"/>
    </location>
</feature>
<accession>A0A0A1UQ54</accession>
<dbReference type="AlphaFoldDB" id="A0A0A1UQ54"/>
<dbReference type="eggNOG" id="ENOG502SPWU">
    <property type="taxonomic scope" value="Eukaryota"/>
</dbReference>
<organism evidence="2 3">
    <name type="scientific">Metarhizium robertsii</name>
    <dbReference type="NCBI Taxonomy" id="568076"/>
    <lineage>
        <taxon>Eukaryota</taxon>
        <taxon>Fungi</taxon>
        <taxon>Dikarya</taxon>
        <taxon>Ascomycota</taxon>
        <taxon>Pezizomycotina</taxon>
        <taxon>Sordariomycetes</taxon>
        <taxon>Hypocreomycetidae</taxon>
        <taxon>Hypocreales</taxon>
        <taxon>Clavicipitaceae</taxon>
        <taxon>Metarhizium</taxon>
    </lineage>
</organism>
<dbReference type="Pfam" id="PF13376">
    <property type="entry name" value="OmdA"/>
    <property type="match status" value="1"/>
</dbReference>
<comment type="caution">
    <text evidence="2">The sequence shown here is derived from an EMBL/GenBank/DDBJ whole genome shotgun (WGS) entry which is preliminary data.</text>
</comment>
<reference evidence="2 3" key="1">
    <citation type="submission" date="2014-02" db="EMBL/GenBank/DDBJ databases">
        <title>The genome sequence of the entomopathogenic fungus Metarhizium robertsii ARSEF 2575.</title>
        <authorList>
            <person name="Giuliano Garisto Donzelli B."/>
            <person name="Roe B.A."/>
            <person name="Macmil S.L."/>
            <person name="Krasnoff S.B."/>
            <person name="Gibson D.M."/>
        </authorList>
    </citation>
    <scope>NUCLEOTIDE SEQUENCE [LARGE SCALE GENOMIC DNA]</scope>
    <source>
        <strain evidence="2 3">ARSEF 2575</strain>
    </source>
</reference>
<evidence type="ECO:0000313" key="3">
    <source>
        <dbReference type="Proteomes" id="UP000030151"/>
    </source>
</evidence>
<name>A0A0A1UQ54_9HYPO</name>
<dbReference type="OrthoDB" id="10263401at2759"/>
<proteinExistence type="predicted"/>
<dbReference type="HOGENOM" id="CLU_076645_1_1_1"/>
<sequence>MARRSTRLSAKTAPSTPIATASKSTPAARVTTKDPETISFPSPTDFNAWLLANGTTTPSGIWLKIAKKASRIPSVSYDEAVDAALCHGWIDGQRKALDGNYFAQRFTPRRRNSLWSKRNVDKAAALAAEGRMHDTGRAEVDAARADGRWDRAYAGPATMRVPADFAAALQTNREAGEAFGRLGRSARFPFLWRVATAKREETRRRRIDTLVAMLARGETLT</sequence>
<dbReference type="EMBL" id="JELW01000033">
    <property type="protein sequence ID" value="EXU97763.1"/>
    <property type="molecule type" value="Genomic_DNA"/>
</dbReference>
<protein>
    <submittedName>
        <fullName evidence="2">OmdA family bacteriocin protection protein</fullName>
    </submittedName>
</protein>
<dbReference type="Proteomes" id="UP000030151">
    <property type="component" value="Unassembled WGS sequence"/>
</dbReference>
<feature type="region of interest" description="Disordered" evidence="1">
    <location>
        <begin position="1"/>
        <end position="36"/>
    </location>
</feature>